<dbReference type="EMBL" id="JACJJW010000052">
    <property type="protein sequence ID" value="MBM6759684.1"/>
    <property type="molecule type" value="Genomic_DNA"/>
</dbReference>
<sequence length="318" mass="36691">MMKYIKIILMTLLVLVLPSSCIKEDFDDCDNVTIYFQYLADGDQDVLYQYMKKIDLYVFDEGGHIMGVGHYNEDELKTFSAKPSFKLTPGRKYKVVAVGNAYERTEVVNLTSETEFNKIYLQHPAWGTDDEVDGHDHNYIGQEEFFIPSKDEFTVYRDTVTLYSAHVNVDIEINGLPAPEAIRAGEEMPYKLMIEQSNAQTDFEGNINDAEEAKGTCYPELIYDAEKGCYRTDDFALFRMDNEGELDESCCEHELVLSTADGKELIRGSLYNFIKRNEKYIDVTKQEAYLPIEINFIETDVTIKLPSWYVEDVQPDWQ</sequence>
<evidence type="ECO:0000256" key="6">
    <source>
        <dbReference type="ARBA" id="ARBA00023237"/>
    </source>
</evidence>
<accession>A0ABS2EYR0</accession>
<keyword evidence="3 8" id="KW-0732">Signal</keyword>
<dbReference type="RefSeq" id="WP_204477076.1">
    <property type="nucleotide sequence ID" value="NZ_JACJJW010000052.1"/>
</dbReference>
<comment type="similarity">
    <text evidence="2">Belongs to the bacteroidetes fimbrillin superfamily. FimB/Mfa2 family.</text>
</comment>
<keyword evidence="10" id="KW-1185">Reference proteome</keyword>
<evidence type="ECO:0000256" key="3">
    <source>
        <dbReference type="ARBA" id="ARBA00022729"/>
    </source>
</evidence>
<dbReference type="Proteomes" id="UP000703295">
    <property type="component" value="Unassembled WGS sequence"/>
</dbReference>
<reference evidence="9 10" key="1">
    <citation type="journal article" date="2021" name="Sci. Rep.">
        <title>The distribution of antibiotic resistance genes in chicken gut microbiota commensals.</title>
        <authorList>
            <person name="Juricova H."/>
            <person name="Matiasovicova J."/>
            <person name="Kubasova T."/>
            <person name="Cejkova D."/>
            <person name="Rychlik I."/>
        </authorList>
    </citation>
    <scope>NUCLEOTIDE SEQUENCE [LARGE SCALE GENOMIC DNA]</scope>
    <source>
        <strain evidence="9 10">An801</strain>
    </source>
</reference>
<protein>
    <submittedName>
        <fullName evidence="9">FimB/Mfa2 family fimbrial subunit</fullName>
    </submittedName>
</protein>
<dbReference type="InterPro" id="IPR014941">
    <property type="entry name" value="FimB/Mfa2/Mfa3"/>
</dbReference>
<keyword evidence="6" id="KW-0998">Cell outer membrane</keyword>
<evidence type="ECO:0000313" key="10">
    <source>
        <dbReference type="Proteomes" id="UP000703295"/>
    </source>
</evidence>
<organism evidence="9 10">
    <name type="scientific">Bacteroides mediterraneensis</name>
    <dbReference type="NCBI Taxonomy" id="1841856"/>
    <lineage>
        <taxon>Bacteria</taxon>
        <taxon>Pseudomonadati</taxon>
        <taxon>Bacteroidota</taxon>
        <taxon>Bacteroidia</taxon>
        <taxon>Bacteroidales</taxon>
        <taxon>Bacteroidaceae</taxon>
        <taxon>Bacteroides</taxon>
    </lineage>
</organism>
<gene>
    <name evidence="9" type="ORF">H6A31_13520</name>
</gene>
<evidence type="ECO:0000256" key="5">
    <source>
        <dbReference type="ARBA" id="ARBA00023139"/>
    </source>
</evidence>
<evidence type="ECO:0000256" key="8">
    <source>
        <dbReference type="SAM" id="SignalP"/>
    </source>
</evidence>
<evidence type="ECO:0000256" key="2">
    <source>
        <dbReference type="ARBA" id="ARBA00007248"/>
    </source>
</evidence>
<name>A0ABS2EYR0_9BACE</name>
<comment type="caution">
    <text evidence="9">The sequence shown here is derived from an EMBL/GenBank/DDBJ whole genome shotgun (WGS) entry which is preliminary data.</text>
</comment>
<keyword evidence="7" id="KW-0449">Lipoprotein</keyword>
<keyword evidence="5" id="KW-0564">Palmitate</keyword>
<evidence type="ECO:0000256" key="4">
    <source>
        <dbReference type="ARBA" id="ARBA00023136"/>
    </source>
</evidence>
<comment type="subcellular location">
    <subcellularLocation>
        <location evidence="1">Cell outer membrane</location>
    </subcellularLocation>
</comment>
<feature type="signal peptide" evidence="8">
    <location>
        <begin position="1"/>
        <end position="23"/>
    </location>
</feature>
<feature type="chain" id="PRO_5046267660" evidence="8">
    <location>
        <begin position="24"/>
        <end position="318"/>
    </location>
</feature>
<keyword evidence="4" id="KW-0472">Membrane</keyword>
<dbReference type="Pfam" id="PF08842">
    <property type="entry name" value="Mfa2"/>
    <property type="match status" value="1"/>
</dbReference>
<evidence type="ECO:0000256" key="1">
    <source>
        <dbReference type="ARBA" id="ARBA00004442"/>
    </source>
</evidence>
<dbReference type="Gene3D" id="2.60.40.2100">
    <property type="match status" value="1"/>
</dbReference>
<evidence type="ECO:0000256" key="7">
    <source>
        <dbReference type="ARBA" id="ARBA00023288"/>
    </source>
</evidence>
<proteinExistence type="inferred from homology"/>
<evidence type="ECO:0000313" key="9">
    <source>
        <dbReference type="EMBL" id="MBM6759684.1"/>
    </source>
</evidence>